<dbReference type="AlphaFoldDB" id="A0A176WJC5"/>
<proteinExistence type="predicted"/>
<dbReference type="EMBL" id="LVLJ01000668">
    <property type="protein sequence ID" value="OAE33320.1"/>
    <property type="molecule type" value="Genomic_DNA"/>
</dbReference>
<dbReference type="PANTHER" id="PTHR33790:SF1">
    <property type="entry name" value="PROTEIN EARLY RESPONSIVE TO DEHYDRATION 15"/>
    <property type="match status" value="1"/>
</dbReference>
<protein>
    <submittedName>
        <fullName evidence="2">Uncharacterized protein</fullName>
    </submittedName>
</protein>
<keyword evidence="3" id="KW-1185">Reference proteome</keyword>
<dbReference type="PANTHER" id="PTHR33790">
    <property type="entry name" value="OS05G0344200 PROTEIN"/>
    <property type="match status" value="1"/>
</dbReference>
<name>A0A176WJC5_MARPO</name>
<evidence type="ECO:0000313" key="3">
    <source>
        <dbReference type="Proteomes" id="UP000077202"/>
    </source>
</evidence>
<feature type="region of interest" description="Disordered" evidence="1">
    <location>
        <begin position="87"/>
        <end position="114"/>
    </location>
</feature>
<dbReference type="InterPro" id="IPR009818">
    <property type="entry name" value="PAM2_motif"/>
</dbReference>
<evidence type="ECO:0000313" key="2">
    <source>
        <dbReference type="EMBL" id="OAE33320.1"/>
    </source>
</evidence>
<organism evidence="2 3">
    <name type="scientific">Marchantia polymorpha subsp. ruderalis</name>
    <dbReference type="NCBI Taxonomy" id="1480154"/>
    <lineage>
        <taxon>Eukaryota</taxon>
        <taxon>Viridiplantae</taxon>
        <taxon>Streptophyta</taxon>
        <taxon>Embryophyta</taxon>
        <taxon>Marchantiophyta</taxon>
        <taxon>Marchantiopsida</taxon>
        <taxon>Marchantiidae</taxon>
        <taxon>Marchantiales</taxon>
        <taxon>Marchantiaceae</taxon>
        <taxon>Marchantia</taxon>
    </lineage>
</organism>
<dbReference type="Pfam" id="PF07145">
    <property type="entry name" value="PAM2"/>
    <property type="match status" value="1"/>
</dbReference>
<sequence length="187" mass="21095">MASKPPISSTLNPNAPAFVPAAYLAAEDFSPEWWRLIQTCPSFRDYWLKERHTTEENEQQAAAAAEAEDFDDIDDLLELGIMHIQLDDLEESEESSPPAFRAPPKQANGHQEEKECFTEALVSTKSGYRKAQIEWKRTRKGHNGQREAVYPTSASCDANSPVGHLAPQIREDIKSSILRSGFFEWTE</sequence>
<reference evidence="2" key="1">
    <citation type="submission" date="2016-03" db="EMBL/GenBank/DDBJ databases">
        <title>Mechanisms controlling the formation of the plant cell surface in tip-growing cells are functionally conserved among land plants.</title>
        <authorList>
            <person name="Honkanen S."/>
            <person name="Jones V.A."/>
            <person name="Morieri G."/>
            <person name="Champion C."/>
            <person name="Hetherington A.J."/>
            <person name="Kelly S."/>
            <person name="Saint-Marcoux D."/>
            <person name="Proust H."/>
            <person name="Prescott H."/>
            <person name="Dolan L."/>
        </authorList>
    </citation>
    <scope>NUCLEOTIDE SEQUENCE [LARGE SCALE GENOMIC DNA]</scope>
    <source>
        <tissue evidence="2">Whole gametophyte</tissue>
    </source>
</reference>
<evidence type="ECO:0000256" key="1">
    <source>
        <dbReference type="SAM" id="MobiDB-lite"/>
    </source>
</evidence>
<comment type="caution">
    <text evidence="2">The sequence shown here is derived from an EMBL/GenBank/DDBJ whole genome shotgun (WGS) entry which is preliminary data.</text>
</comment>
<accession>A0A176WJC5</accession>
<dbReference type="InterPro" id="IPR040414">
    <property type="entry name" value="CID1/CID2"/>
</dbReference>
<dbReference type="Proteomes" id="UP000077202">
    <property type="component" value="Unassembled WGS sequence"/>
</dbReference>
<gene>
    <name evidence="2" type="ORF">AXG93_1200s1820</name>
</gene>